<organism evidence="8 9">
    <name type="scientific">Danxiaibacter flavus</name>
    <dbReference type="NCBI Taxonomy" id="3049108"/>
    <lineage>
        <taxon>Bacteria</taxon>
        <taxon>Pseudomonadati</taxon>
        <taxon>Bacteroidota</taxon>
        <taxon>Chitinophagia</taxon>
        <taxon>Chitinophagales</taxon>
        <taxon>Chitinophagaceae</taxon>
        <taxon>Danxiaibacter</taxon>
    </lineage>
</organism>
<gene>
    <name evidence="8" type="ORF">QTN47_25000</name>
</gene>
<comment type="catalytic activity">
    <reaction evidence="1 5">
        <text>Hydrolysis of terminal, non-reducing alpha-D-galactose residues in alpha-D-galactosides, including galactose oligosaccharides, galactomannans and galactolipids.</text>
        <dbReference type="EC" id="3.2.1.22"/>
    </reaction>
</comment>
<comment type="similarity">
    <text evidence="5">Belongs to the glycosyl hydrolase.</text>
</comment>
<comment type="caution">
    <text evidence="8">The sequence shown here is derived from an EMBL/GenBank/DDBJ whole genome shotgun (WGS) entry which is preliminary data.</text>
</comment>
<dbReference type="InterPro" id="IPR013780">
    <property type="entry name" value="Glyco_hydro_b"/>
</dbReference>
<dbReference type="PROSITE" id="PS00512">
    <property type="entry name" value="ALPHA_GALACTOSIDASE"/>
    <property type="match status" value="1"/>
</dbReference>
<dbReference type="InterPro" id="IPR013785">
    <property type="entry name" value="Aldolase_TIM"/>
</dbReference>
<dbReference type="Gene3D" id="3.20.20.70">
    <property type="entry name" value="Aldolase class I"/>
    <property type="match status" value="1"/>
</dbReference>
<evidence type="ECO:0000256" key="5">
    <source>
        <dbReference type="PIRNR" id="PIRNR005536"/>
    </source>
</evidence>
<keyword evidence="4 5" id="KW-0326">Glycosidase</keyword>
<evidence type="ECO:0000259" key="6">
    <source>
        <dbReference type="Pfam" id="PF16874"/>
    </source>
</evidence>
<evidence type="ECO:0000313" key="8">
    <source>
        <dbReference type="EMBL" id="MEX6690790.1"/>
    </source>
</evidence>
<evidence type="ECO:0000259" key="7">
    <source>
        <dbReference type="Pfam" id="PF16875"/>
    </source>
</evidence>
<dbReference type="InterPro" id="IPR031705">
    <property type="entry name" value="Glyco_hydro_36_C"/>
</dbReference>
<keyword evidence="3 5" id="KW-0378">Hydrolase</keyword>
<keyword evidence="9" id="KW-1185">Reference proteome</keyword>
<dbReference type="RefSeq" id="WP_369332205.1">
    <property type="nucleotide sequence ID" value="NZ_JAULBC010000010.1"/>
</dbReference>
<dbReference type="PIRSF" id="PIRSF005536">
    <property type="entry name" value="Agal"/>
    <property type="match status" value="1"/>
</dbReference>
<name>A0ABV3ZMN1_9BACT</name>
<feature type="domain" description="Glycosyl hydrolase family 36 N-terminal" evidence="7">
    <location>
        <begin position="44"/>
        <end position="266"/>
    </location>
</feature>
<dbReference type="PANTHER" id="PTHR43053:SF3">
    <property type="entry name" value="ALPHA-GALACTOSIDASE C-RELATED"/>
    <property type="match status" value="1"/>
</dbReference>
<dbReference type="Proteomes" id="UP001560573">
    <property type="component" value="Unassembled WGS sequence"/>
</dbReference>
<dbReference type="InterPro" id="IPR031704">
    <property type="entry name" value="Glyco_hydro_36_N"/>
</dbReference>
<dbReference type="Pfam" id="PF16874">
    <property type="entry name" value="Glyco_hydro_36C"/>
    <property type="match status" value="1"/>
</dbReference>
<evidence type="ECO:0000256" key="2">
    <source>
        <dbReference type="ARBA" id="ARBA00012755"/>
    </source>
</evidence>
<dbReference type="Pfam" id="PF16875">
    <property type="entry name" value="Glyco_hydro_36N"/>
    <property type="match status" value="1"/>
</dbReference>
<proteinExistence type="inferred from homology"/>
<sequence length="724" mass="82812">MPYRLPFVLACIVFSINSLFAQYVQTIKIDTKENMLLLGVDKDGHLKQVYYGKQINTDFLKDLTASGNDAYTSYGRYAENVALRLTHNDGNTTTNLVYKSHAISQSGANTTLTKIILSDSYYATNVVLNYKAYLDENIIEQWTEIINKEKAPVTLFDFASADLSFQSQSYYLSYYYGDWAKEFNMIEEPLHEGTKIIDSKLGVRSNQHSNPSFLLSLNQQLAEETGEAIGGTLAWPGSWQLKFDVDQDKKLHVVSGINPYASQYTIATNDTFKTASFLHTYTMNGAGEITRRFHRWARKYGITDGYGSRDVLLNNWEATYFNFDEQKLTDIIKEAGNMGFDLFLLDDGWFGNKYPRNNDDAGLGDWEVNKKKLPHGISYLTEQCQKNNLKFGIWIEPEMVNPKSELYEKHPDWAISAPNRVIDPQRNQLILDLANPKVEAYVYGCIDNLLRENKGISYIKWDCNRYVTNPGSAYLGKDKQSHLFIDYSRAIIRIMEKVRKNFPSVTMMVCSGGGGRMDYATMPYFQEYWPSDNTDALDRIKIQWGLLHFFPAVGLASHVSVTPNHITGRTTPLKFRFDVAMTGKLGMDLQPMQMTEDEKIFSKKAIQTYKNSIRDVVLHGDLYRLLSPYTSDRTAQMYVTEKQDKAIVFSYLLHKSIYGDKSVLYLKGLKKDAMYKIAELNKGSFSRLNDYEGKSFSGDFLMTHGLAFNMYNEFESAVIELTQQ</sequence>
<dbReference type="Gene3D" id="2.70.98.60">
    <property type="entry name" value="alpha-galactosidase from lactobacil brevis"/>
    <property type="match status" value="1"/>
</dbReference>
<reference evidence="8 9" key="1">
    <citation type="submission" date="2023-07" db="EMBL/GenBank/DDBJ databases">
        <authorList>
            <person name="Lian W.-H."/>
        </authorList>
    </citation>
    <scope>NUCLEOTIDE SEQUENCE [LARGE SCALE GENOMIC DNA]</scope>
    <source>
        <strain evidence="8 9">SYSU DXS3180</strain>
    </source>
</reference>
<accession>A0ABV3ZMN1</accession>
<dbReference type="Pfam" id="PF02065">
    <property type="entry name" value="Melibiase"/>
    <property type="match status" value="1"/>
</dbReference>
<dbReference type="InterPro" id="IPR017853">
    <property type="entry name" value="GH"/>
</dbReference>
<dbReference type="InterPro" id="IPR000111">
    <property type="entry name" value="Glyco_hydro_27/36_CS"/>
</dbReference>
<dbReference type="PANTHER" id="PTHR43053">
    <property type="entry name" value="GLYCOSIDASE FAMILY 31"/>
    <property type="match status" value="1"/>
</dbReference>
<dbReference type="SUPFAM" id="SSF51445">
    <property type="entry name" value="(Trans)glycosidases"/>
    <property type="match status" value="1"/>
</dbReference>
<dbReference type="GO" id="GO:0004557">
    <property type="term" value="F:alpha-galactosidase activity"/>
    <property type="evidence" value="ECO:0007669"/>
    <property type="project" value="UniProtKB-EC"/>
</dbReference>
<dbReference type="InterPro" id="IPR002252">
    <property type="entry name" value="Glyco_hydro_36"/>
</dbReference>
<evidence type="ECO:0000313" key="9">
    <source>
        <dbReference type="Proteomes" id="UP001560573"/>
    </source>
</evidence>
<dbReference type="EC" id="3.2.1.22" evidence="2 5"/>
<evidence type="ECO:0000256" key="4">
    <source>
        <dbReference type="ARBA" id="ARBA00023295"/>
    </source>
</evidence>
<dbReference type="PRINTS" id="PR00743">
    <property type="entry name" value="GLHYDRLASE36"/>
</dbReference>
<dbReference type="InterPro" id="IPR038417">
    <property type="entry name" value="Alpga-gal_N_sf"/>
</dbReference>
<feature type="domain" description="Glycosyl hydrolase family 36 C-terminal" evidence="6">
    <location>
        <begin position="634"/>
        <end position="721"/>
    </location>
</feature>
<protein>
    <recommendedName>
        <fullName evidence="2 5">Alpha-galactosidase</fullName>
        <ecNumber evidence="2 5">3.2.1.22</ecNumber>
    </recommendedName>
</protein>
<dbReference type="InterPro" id="IPR050985">
    <property type="entry name" value="Alpha-glycosidase_related"/>
</dbReference>
<evidence type="ECO:0000256" key="1">
    <source>
        <dbReference type="ARBA" id="ARBA00001255"/>
    </source>
</evidence>
<evidence type="ECO:0000256" key="3">
    <source>
        <dbReference type="ARBA" id="ARBA00022801"/>
    </source>
</evidence>
<dbReference type="EMBL" id="JAULBC010000010">
    <property type="protein sequence ID" value="MEX6690790.1"/>
    <property type="molecule type" value="Genomic_DNA"/>
</dbReference>
<dbReference type="CDD" id="cd14791">
    <property type="entry name" value="GH36"/>
    <property type="match status" value="1"/>
</dbReference>
<dbReference type="Gene3D" id="2.60.40.1180">
    <property type="entry name" value="Golgi alpha-mannosidase II"/>
    <property type="match status" value="1"/>
</dbReference>